<dbReference type="OrthoDB" id="5919196at2759"/>
<feature type="compositionally biased region" description="Acidic residues" evidence="1">
    <location>
        <begin position="82"/>
        <end position="94"/>
    </location>
</feature>
<protein>
    <submittedName>
        <fullName evidence="2">Uncharacterized protein</fullName>
    </submittedName>
</protein>
<dbReference type="EMBL" id="LRGB01003333">
    <property type="protein sequence ID" value="KZS03162.1"/>
    <property type="molecule type" value="Genomic_DNA"/>
</dbReference>
<proteinExistence type="predicted"/>
<evidence type="ECO:0000313" key="3">
    <source>
        <dbReference type="Proteomes" id="UP000076858"/>
    </source>
</evidence>
<feature type="region of interest" description="Disordered" evidence="1">
    <location>
        <begin position="75"/>
        <end position="106"/>
    </location>
</feature>
<organism evidence="2 3">
    <name type="scientific">Daphnia magna</name>
    <dbReference type="NCBI Taxonomy" id="35525"/>
    <lineage>
        <taxon>Eukaryota</taxon>
        <taxon>Metazoa</taxon>
        <taxon>Ecdysozoa</taxon>
        <taxon>Arthropoda</taxon>
        <taxon>Crustacea</taxon>
        <taxon>Branchiopoda</taxon>
        <taxon>Diplostraca</taxon>
        <taxon>Cladocera</taxon>
        <taxon>Anomopoda</taxon>
        <taxon>Daphniidae</taxon>
        <taxon>Daphnia</taxon>
    </lineage>
</organism>
<dbReference type="Proteomes" id="UP000076858">
    <property type="component" value="Unassembled WGS sequence"/>
</dbReference>
<accession>A0A164KD28</accession>
<dbReference type="AlphaFoldDB" id="A0A164KD28"/>
<keyword evidence="3" id="KW-1185">Reference proteome</keyword>
<evidence type="ECO:0000256" key="1">
    <source>
        <dbReference type="SAM" id="MobiDB-lite"/>
    </source>
</evidence>
<reference evidence="2 3" key="1">
    <citation type="submission" date="2016-03" db="EMBL/GenBank/DDBJ databases">
        <title>EvidentialGene: Evidence-directed Construction of Genes on Genomes.</title>
        <authorList>
            <person name="Gilbert D.G."/>
            <person name="Choi J.-H."/>
            <person name="Mockaitis K."/>
            <person name="Colbourne J."/>
            <person name="Pfrender M."/>
        </authorList>
    </citation>
    <scope>NUCLEOTIDE SEQUENCE [LARGE SCALE GENOMIC DNA]</scope>
    <source>
        <strain evidence="2 3">Xinb3</strain>
        <tissue evidence="2">Complete organism</tissue>
    </source>
</reference>
<comment type="caution">
    <text evidence="2">The sequence shown here is derived from an EMBL/GenBank/DDBJ whole genome shotgun (WGS) entry which is preliminary data.</text>
</comment>
<evidence type="ECO:0000313" key="2">
    <source>
        <dbReference type="EMBL" id="KZS03162.1"/>
    </source>
</evidence>
<sequence length="198" mass="23066">MNLKSYEEACRDNLLDNAEVANELTRDRTKRLIKQYEVIILQLDAENQTTYIDKHEDSLDRHHQMVIDWRNRRPTVRRQIEDDPANQSDDEEENNSTTSRDAAQAATGVAQVTTQAVNTIALKPQQNIMSIAHLLPRIEFAKFEVDSHKWKDWWAIFRTLIPDNPSLRPIENFSRLKRHISIFSSPKNWGTTLEGTEL</sequence>
<name>A0A164KD28_9CRUS</name>
<gene>
    <name evidence="2" type="ORF">APZ42_034195</name>
</gene>